<keyword evidence="1" id="KW-0812">Transmembrane</keyword>
<name>A0A843X4Z6_COLES</name>
<dbReference type="Proteomes" id="UP000652761">
    <property type="component" value="Unassembled WGS sequence"/>
</dbReference>
<evidence type="ECO:0000313" key="3">
    <source>
        <dbReference type="Proteomes" id="UP000652761"/>
    </source>
</evidence>
<comment type="caution">
    <text evidence="2">The sequence shown here is derived from an EMBL/GenBank/DDBJ whole genome shotgun (WGS) entry which is preliminary data.</text>
</comment>
<gene>
    <name evidence="2" type="ORF">Taro_047076</name>
</gene>
<keyword evidence="3" id="KW-1185">Reference proteome</keyword>
<proteinExistence type="predicted"/>
<evidence type="ECO:0000256" key="1">
    <source>
        <dbReference type="SAM" id="Phobius"/>
    </source>
</evidence>
<sequence>MITTSVCRSAAPLQDVHNYTRLITYPWPSEVFWCVSTLQLTHGSYWSHPCMEEQLWPSSAVFFAALGVICPVSTGFPSLLLLPFSMLSSGGGMQGQDEDDGPRTGWGKTVSVSDFMHGTIGDGELLYAAARCARPMRSVPGPRNFHRTEMAGPAPRAFIGGAVRFWTLRMWAGLAWTLPTGEGPGRH</sequence>
<evidence type="ECO:0000313" key="2">
    <source>
        <dbReference type="EMBL" id="MQM14141.1"/>
    </source>
</evidence>
<feature type="transmembrane region" description="Helical" evidence="1">
    <location>
        <begin position="61"/>
        <end position="84"/>
    </location>
</feature>
<protein>
    <submittedName>
        <fullName evidence="2">Uncharacterized protein</fullName>
    </submittedName>
</protein>
<keyword evidence="1" id="KW-1133">Transmembrane helix</keyword>
<reference evidence="2" key="1">
    <citation type="submission" date="2017-07" db="EMBL/GenBank/DDBJ databases">
        <title>Taro Niue Genome Assembly and Annotation.</title>
        <authorList>
            <person name="Atibalentja N."/>
            <person name="Keating K."/>
            <person name="Fields C.J."/>
        </authorList>
    </citation>
    <scope>NUCLEOTIDE SEQUENCE</scope>
    <source>
        <strain evidence="2">Niue_2</strain>
        <tissue evidence="2">Leaf</tissue>
    </source>
</reference>
<dbReference type="EMBL" id="NMUH01005976">
    <property type="protein sequence ID" value="MQM14141.1"/>
    <property type="molecule type" value="Genomic_DNA"/>
</dbReference>
<dbReference type="AlphaFoldDB" id="A0A843X4Z6"/>
<organism evidence="2 3">
    <name type="scientific">Colocasia esculenta</name>
    <name type="common">Wild taro</name>
    <name type="synonym">Arum esculentum</name>
    <dbReference type="NCBI Taxonomy" id="4460"/>
    <lineage>
        <taxon>Eukaryota</taxon>
        <taxon>Viridiplantae</taxon>
        <taxon>Streptophyta</taxon>
        <taxon>Embryophyta</taxon>
        <taxon>Tracheophyta</taxon>
        <taxon>Spermatophyta</taxon>
        <taxon>Magnoliopsida</taxon>
        <taxon>Liliopsida</taxon>
        <taxon>Araceae</taxon>
        <taxon>Aroideae</taxon>
        <taxon>Colocasieae</taxon>
        <taxon>Colocasia</taxon>
    </lineage>
</organism>
<accession>A0A843X4Z6</accession>
<keyword evidence="1" id="KW-0472">Membrane</keyword>